<dbReference type="PANTHER" id="PTHR10605:SF56">
    <property type="entry name" value="BIFUNCTIONAL HEPARAN SULFATE N-DEACETYLASE_N-SULFOTRANSFERASE"/>
    <property type="match status" value="1"/>
</dbReference>
<dbReference type="AlphaFoldDB" id="A0A271J1C4"/>
<evidence type="ECO:0000313" key="5">
    <source>
        <dbReference type="Proteomes" id="UP000216339"/>
    </source>
</evidence>
<dbReference type="InterPro" id="IPR000863">
    <property type="entry name" value="Sulfotransferase_dom"/>
</dbReference>
<feature type="domain" description="Sulfotransferase" evidence="3">
    <location>
        <begin position="91"/>
        <end position="271"/>
    </location>
</feature>
<comment type="caution">
    <text evidence="4">The sequence shown here is derived from an EMBL/GenBank/DDBJ whole genome shotgun (WGS) entry which is preliminary data.</text>
</comment>
<protein>
    <recommendedName>
        <fullName evidence="3">Sulfotransferase domain-containing protein</fullName>
    </recommendedName>
</protein>
<evidence type="ECO:0000256" key="1">
    <source>
        <dbReference type="ARBA" id="ARBA00022679"/>
    </source>
</evidence>
<evidence type="ECO:0000259" key="3">
    <source>
        <dbReference type="Pfam" id="PF00685"/>
    </source>
</evidence>
<dbReference type="Pfam" id="PF00685">
    <property type="entry name" value="Sulfotransfer_1"/>
    <property type="match status" value="1"/>
</dbReference>
<dbReference type="OrthoDB" id="981508at2"/>
<keyword evidence="2" id="KW-0325">Glycoprotein</keyword>
<dbReference type="SUPFAM" id="SSF52540">
    <property type="entry name" value="P-loop containing nucleoside triphosphate hydrolases"/>
    <property type="match status" value="1"/>
</dbReference>
<evidence type="ECO:0000313" key="4">
    <source>
        <dbReference type="EMBL" id="PAP77160.1"/>
    </source>
</evidence>
<keyword evidence="5" id="KW-1185">Reference proteome</keyword>
<proteinExistence type="predicted"/>
<evidence type="ECO:0000256" key="2">
    <source>
        <dbReference type="ARBA" id="ARBA00023180"/>
    </source>
</evidence>
<name>A0A271J1C4_9BACT</name>
<reference evidence="4 5" key="1">
    <citation type="submission" date="2016-11" db="EMBL/GenBank/DDBJ databases">
        <title>Study of marine rhodopsin-containing bacteria.</title>
        <authorList>
            <person name="Yoshizawa S."/>
            <person name="Kumagai Y."/>
            <person name="Kogure K."/>
        </authorList>
    </citation>
    <scope>NUCLEOTIDE SEQUENCE [LARGE SCALE GENOMIC DNA]</scope>
    <source>
        <strain evidence="4 5">SAORIC-28</strain>
    </source>
</reference>
<dbReference type="GO" id="GO:0008146">
    <property type="term" value="F:sulfotransferase activity"/>
    <property type="evidence" value="ECO:0007669"/>
    <property type="project" value="InterPro"/>
</dbReference>
<organism evidence="4 5">
    <name type="scientific">Rubrivirga marina</name>
    <dbReference type="NCBI Taxonomy" id="1196024"/>
    <lineage>
        <taxon>Bacteria</taxon>
        <taxon>Pseudomonadati</taxon>
        <taxon>Rhodothermota</taxon>
        <taxon>Rhodothermia</taxon>
        <taxon>Rhodothermales</taxon>
        <taxon>Rubricoccaceae</taxon>
        <taxon>Rubrivirga</taxon>
    </lineage>
</organism>
<dbReference type="EMBL" id="MQWD01000001">
    <property type="protein sequence ID" value="PAP77160.1"/>
    <property type="molecule type" value="Genomic_DNA"/>
</dbReference>
<dbReference type="RefSeq" id="WP_095510826.1">
    <property type="nucleotide sequence ID" value="NZ_MQWD01000001.1"/>
</dbReference>
<dbReference type="Gene3D" id="3.40.50.300">
    <property type="entry name" value="P-loop containing nucleotide triphosphate hydrolases"/>
    <property type="match status" value="1"/>
</dbReference>
<keyword evidence="1" id="KW-0808">Transferase</keyword>
<dbReference type="PANTHER" id="PTHR10605">
    <property type="entry name" value="HEPARAN SULFATE SULFOTRANSFERASE"/>
    <property type="match status" value="1"/>
</dbReference>
<accession>A0A271J1C4</accession>
<gene>
    <name evidence="4" type="ORF">BSZ37_12330</name>
</gene>
<dbReference type="Proteomes" id="UP000216339">
    <property type="component" value="Unassembled WGS sequence"/>
</dbReference>
<dbReference type="InterPro" id="IPR037359">
    <property type="entry name" value="NST/OST"/>
</dbReference>
<sequence>MSTPDLRFFVLGAQKCATSWLYYCLRDHPEVVLPSTKIEHGYIGSPMYRENGRDWYLDRFPEADGGDVAGEVAVDYLLDAGAPAAIAEHVESPRLVALLRNPVDRLVSAYFWALRKNQLPSAPIASVLPFFLDQRPGFPERHPDRFVDELVRRGFYGQQLRPYVDRFGPESLLVVLHDEVRDDPAAVVRRVYRHVGVDAEHVPDSLSRRPKVNTRNRAVIALERMTEGRMLARVTDRMHRLLARVTEPPPELTVAQRTALQNRFRPHLEETEAVLAGLPEAHRPASIDLTDLWT</sequence>
<dbReference type="InterPro" id="IPR027417">
    <property type="entry name" value="P-loop_NTPase"/>
</dbReference>